<sequence>MSDNNGRIGVSRVQSLVYEELMWIFREQAIDDYGIDAHIEIRNSGRATGQLIAVQIKSGVSYFREIKENSIVFRSDARHLSYWINHSLPVIIILYNPDTTECIWEYINMDTAVKVSDTNYKILISRENIFNGNAKVKLEQLTSYSDPSTYLISSEKKMTDNSTGNKDMYIDEIILNNGYQCYYSYGLGLVRIEAYLPVSIEQSLSCCITFQQAGLSDCMITFDEDLIENILFTDCDKGLTEERKFITYIDDDKVGIDFPNNRFVIDVETAQQLCEIIKGLHKSYLKRKQELYSIIGASDFKEEGNGKFKIIRVPINIWIEMVDFAQEHDHSYGNTKWDIFHPLNLYRKDHIIIYKNHLDKVKADVLVELYVRDISGNFVDIVWKAGNTPLTSKMDGFDNLIKWKVNYTHDWILNEFIPYIFYLNMQDKRNNFEKLFKNRIKFEEFKDKFNYSLYNIESLAYKNNVTLL</sequence>
<protein>
    <submittedName>
        <fullName evidence="2">DUF4365 domain-containing protein</fullName>
    </submittedName>
</protein>
<dbReference type="Proteomes" id="UP000749471">
    <property type="component" value="Unassembled WGS sequence"/>
</dbReference>
<evidence type="ECO:0000313" key="2">
    <source>
        <dbReference type="EMBL" id="MBU5439865.1"/>
    </source>
</evidence>
<dbReference type="Pfam" id="PF14280">
    <property type="entry name" value="DUF4365"/>
    <property type="match status" value="1"/>
</dbReference>
<feature type="domain" description="DUF4365" evidence="1">
    <location>
        <begin position="7"/>
        <end position="141"/>
    </location>
</feature>
<keyword evidence="3" id="KW-1185">Reference proteome</keyword>
<accession>A0ABS6EAA8</accession>
<organism evidence="2 3">
    <name type="scientific">Tissierella simiarum</name>
    <dbReference type="NCBI Taxonomy" id="2841534"/>
    <lineage>
        <taxon>Bacteria</taxon>
        <taxon>Bacillati</taxon>
        <taxon>Bacillota</taxon>
        <taxon>Tissierellia</taxon>
        <taxon>Tissierellales</taxon>
        <taxon>Tissierellaceae</taxon>
        <taxon>Tissierella</taxon>
    </lineage>
</organism>
<evidence type="ECO:0000259" key="1">
    <source>
        <dbReference type="Pfam" id="PF14280"/>
    </source>
</evidence>
<dbReference type="EMBL" id="JAHLPM010000020">
    <property type="protein sequence ID" value="MBU5439865.1"/>
    <property type="molecule type" value="Genomic_DNA"/>
</dbReference>
<dbReference type="InterPro" id="IPR025375">
    <property type="entry name" value="DUF4365"/>
</dbReference>
<evidence type="ECO:0000313" key="3">
    <source>
        <dbReference type="Proteomes" id="UP000749471"/>
    </source>
</evidence>
<name>A0ABS6EAA8_9FIRM</name>
<dbReference type="RefSeq" id="WP_216521714.1">
    <property type="nucleotide sequence ID" value="NZ_JAHLPM010000020.1"/>
</dbReference>
<reference evidence="2 3" key="1">
    <citation type="submission" date="2021-06" db="EMBL/GenBank/DDBJ databases">
        <authorList>
            <person name="Sun Q."/>
            <person name="Li D."/>
        </authorList>
    </citation>
    <scope>NUCLEOTIDE SEQUENCE [LARGE SCALE GENOMIC DNA]</scope>
    <source>
        <strain evidence="2 3">MSJ-40</strain>
    </source>
</reference>
<gene>
    <name evidence="2" type="ORF">KQI42_17760</name>
</gene>
<comment type="caution">
    <text evidence="2">The sequence shown here is derived from an EMBL/GenBank/DDBJ whole genome shotgun (WGS) entry which is preliminary data.</text>
</comment>
<proteinExistence type="predicted"/>